<dbReference type="Pfam" id="PF00072">
    <property type="entry name" value="Response_reg"/>
    <property type="match status" value="1"/>
</dbReference>
<dbReference type="GO" id="GO:0006355">
    <property type="term" value="P:regulation of DNA-templated transcription"/>
    <property type="evidence" value="ECO:0007669"/>
    <property type="project" value="TreeGrafter"/>
</dbReference>
<dbReference type="RefSeq" id="WP_133993660.1">
    <property type="nucleotide sequence ID" value="NZ_SODV01000001.1"/>
</dbReference>
<name>A0A4R8DTL9_9BACT</name>
<dbReference type="GO" id="GO:0032993">
    <property type="term" value="C:protein-DNA complex"/>
    <property type="evidence" value="ECO:0007669"/>
    <property type="project" value="TreeGrafter"/>
</dbReference>
<keyword evidence="1" id="KW-0238">DNA-binding</keyword>
<dbReference type="InterPro" id="IPR007492">
    <property type="entry name" value="LytTR_DNA-bd_dom"/>
</dbReference>
<accession>A0A4R8DTL9</accession>
<evidence type="ECO:0000256" key="2">
    <source>
        <dbReference type="PROSITE-ProRule" id="PRU00169"/>
    </source>
</evidence>
<dbReference type="GO" id="GO:0005829">
    <property type="term" value="C:cytosol"/>
    <property type="evidence" value="ECO:0007669"/>
    <property type="project" value="TreeGrafter"/>
</dbReference>
<gene>
    <name evidence="4" type="ORF">EDB95_2301</name>
</gene>
<dbReference type="Gene3D" id="2.40.50.1020">
    <property type="entry name" value="LytTr DNA-binding domain"/>
    <property type="match status" value="1"/>
</dbReference>
<feature type="domain" description="Response regulatory" evidence="3">
    <location>
        <begin position="3"/>
        <end position="114"/>
    </location>
</feature>
<sequence length="236" mass="26728">MLQCIAVDDEPLALHLLEDYLTRVPDIRLVAKCSDAFEAGKILRSQPIDLMFLDIQMPGLTGLQFIESLAQKPMVILVTAYEQFALEGYTLDVVDYLLKPVELDRFLKACNKAWELHQLRQAGAQATKGPGYFFVNADYSLLKIQFEDISWIEGLRDYIKIHLKGNARPVVVRMSVKGVEAELPPADFIRVHKSYIVSVKDITAVRKNSVFIKDQEIPVGDTYRDTVIRLTGRTLS</sequence>
<keyword evidence="2" id="KW-0597">Phosphoprotein</keyword>
<dbReference type="Proteomes" id="UP000294498">
    <property type="component" value="Unassembled WGS sequence"/>
</dbReference>
<dbReference type="SMART" id="SM00448">
    <property type="entry name" value="REC"/>
    <property type="match status" value="1"/>
</dbReference>
<comment type="caution">
    <text evidence="4">The sequence shown here is derived from an EMBL/GenBank/DDBJ whole genome shotgun (WGS) entry which is preliminary data.</text>
</comment>
<feature type="modified residue" description="4-aspartylphosphate" evidence="2">
    <location>
        <position position="54"/>
    </location>
</feature>
<dbReference type="InterPro" id="IPR039420">
    <property type="entry name" value="WalR-like"/>
</dbReference>
<keyword evidence="5" id="KW-1185">Reference proteome</keyword>
<evidence type="ECO:0000256" key="1">
    <source>
        <dbReference type="ARBA" id="ARBA00023125"/>
    </source>
</evidence>
<dbReference type="InterPro" id="IPR011006">
    <property type="entry name" value="CheY-like_superfamily"/>
</dbReference>
<reference evidence="4 5" key="1">
    <citation type="submission" date="2019-03" db="EMBL/GenBank/DDBJ databases">
        <title>Genomic Encyclopedia of Type Strains, Phase IV (KMG-IV): sequencing the most valuable type-strain genomes for metagenomic binning, comparative biology and taxonomic classification.</title>
        <authorList>
            <person name="Goeker M."/>
        </authorList>
    </citation>
    <scope>NUCLEOTIDE SEQUENCE [LARGE SCALE GENOMIC DNA]</scope>
    <source>
        <strain evidence="4 5">DSM 100059</strain>
    </source>
</reference>
<dbReference type="InterPro" id="IPR001789">
    <property type="entry name" value="Sig_transdc_resp-reg_receiver"/>
</dbReference>
<dbReference type="AlphaFoldDB" id="A0A4R8DTL9"/>
<proteinExistence type="predicted"/>
<dbReference type="GO" id="GO:0000976">
    <property type="term" value="F:transcription cis-regulatory region binding"/>
    <property type="evidence" value="ECO:0007669"/>
    <property type="project" value="TreeGrafter"/>
</dbReference>
<protein>
    <submittedName>
        <fullName evidence="4">LytTR family two component transcriptional regulator</fullName>
    </submittedName>
</protein>
<dbReference type="GO" id="GO:0000156">
    <property type="term" value="F:phosphorelay response regulator activity"/>
    <property type="evidence" value="ECO:0007669"/>
    <property type="project" value="TreeGrafter"/>
</dbReference>
<dbReference type="Pfam" id="PF04397">
    <property type="entry name" value="LytTR"/>
    <property type="match status" value="1"/>
</dbReference>
<dbReference type="PROSITE" id="PS50110">
    <property type="entry name" value="RESPONSE_REGULATORY"/>
    <property type="match status" value="1"/>
</dbReference>
<dbReference type="OrthoDB" id="9787344at2"/>
<evidence type="ECO:0000313" key="4">
    <source>
        <dbReference type="EMBL" id="TDX01268.1"/>
    </source>
</evidence>
<dbReference type="SUPFAM" id="SSF52172">
    <property type="entry name" value="CheY-like"/>
    <property type="match status" value="1"/>
</dbReference>
<dbReference type="PANTHER" id="PTHR48111">
    <property type="entry name" value="REGULATOR OF RPOS"/>
    <property type="match status" value="1"/>
</dbReference>
<dbReference type="SMART" id="SM00850">
    <property type="entry name" value="LytTR"/>
    <property type="match status" value="1"/>
</dbReference>
<dbReference type="PANTHER" id="PTHR48111:SF17">
    <property type="entry name" value="TRANSCRIPTIONAL REGULATORY PROTEIN YPDB"/>
    <property type="match status" value="1"/>
</dbReference>
<evidence type="ECO:0000313" key="5">
    <source>
        <dbReference type="Proteomes" id="UP000294498"/>
    </source>
</evidence>
<dbReference type="Gene3D" id="3.40.50.2300">
    <property type="match status" value="1"/>
</dbReference>
<organism evidence="4 5">
    <name type="scientific">Dinghuibacter silviterrae</name>
    <dbReference type="NCBI Taxonomy" id="1539049"/>
    <lineage>
        <taxon>Bacteria</taxon>
        <taxon>Pseudomonadati</taxon>
        <taxon>Bacteroidota</taxon>
        <taxon>Chitinophagia</taxon>
        <taxon>Chitinophagales</taxon>
        <taxon>Chitinophagaceae</taxon>
        <taxon>Dinghuibacter</taxon>
    </lineage>
</organism>
<dbReference type="EMBL" id="SODV01000001">
    <property type="protein sequence ID" value="TDX01268.1"/>
    <property type="molecule type" value="Genomic_DNA"/>
</dbReference>
<evidence type="ECO:0000259" key="3">
    <source>
        <dbReference type="PROSITE" id="PS50110"/>
    </source>
</evidence>